<accession>A0A364K730</accession>
<name>A0A364K730_9BACL</name>
<keyword evidence="1" id="KW-0472">Membrane</keyword>
<evidence type="ECO:0008006" key="4">
    <source>
        <dbReference type="Google" id="ProtNLM"/>
    </source>
</evidence>
<evidence type="ECO:0000256" key="1">
    <source>
        <dbReference type="SAM" id="Phobius"/>
    </source>
</evidence>
<dbReference type="InterPro" id="IPR021499">
    <property type="entry name" value="DUF3153"/>
</dbReference>
<keyword evidence="3" id="KW-1185">Reference proteome</keyword>
<organism evidence="2 3">
    <name type="scientific">Thermoflavimicrobium daqui</name>
    <dbReference type="NCBI Taxonomy" id="2137476"/>
    <lineage>
        <taxon>Bacteria</taxon>
        <taxon>Bacillati</taxon>
        <taxon>Bacillota</taxon>
        <taxon>Bacilli</taxon>
        <taxon>Bacillales</taxon>
        <taxon>Thermoactinomycetaceae</taxon>
        <taxon>Thermoflavimicrobium</taxon>
    </lineage>
</organism>
<keyword evidence="1" id="KW-1133">Transmembrane helix</keyword>
<gene>
    <name evidence="2" type="ORF">DL897_03625</name>
</gene>
<sequence>MILNKKKLPLTILICVLFAILLTGCVDVDAHVKLNADLSGTYELTFLTSELANQFMSGTQNNQINQTKEKLAQQGFQIQEITQGEKKGWKATKNVDNFIKEPPTSLGSDLQAAYQWATTQAASLQNSTTLANTNGSGSGYSIDWGLFFSTLKLDAHFDPSKMQSTALNNIPEQFKKIVFDKMNLRFILTLPVEATDHNATSVSEDGKTLTWKMNPTGDNHIYMAKDIPNPFTWGIIIIFVIVLLIVMGRKKRKRRARRAA</sequence>
<comment type="caution">
    <text evidence="2">The sequence shown here is derived from an EMBL/GenBank/DDBJ whole genome shotgun (WGS) entry which is preliminary data.</text>
</comment>
<dbReference type="EMBL" id="QJKK01000002">
    <property type="protein sequence ID" value="RAL26104.1"/>
    <property type="molecule type" value="Genomic_DNA"/>
</dbReference>
<keyword evidence="1" id="KW-0812">Transmembrane</keyword>
<dbReference type="PROSITE" id="PS51257">
    <property type="entry name" value="PROKAR_LIPOPROTEIN"/>
    <property type="match status" value="1"/>
</dbReference>
<feature type="transmembrane region" description="Helical" evidence="1">
    <location>
        <begin position="231"/>
        <end position="248"/>
    </location>
</feature>
<dbReference type="Proteomes" id="UP000251213">
    <property type="component" value="Unassembled WGS sequence"/>
</dbReference>
<reference evidence="2 3" key="1">
    <citation type="submission" date="2018-06" db="EMBL/GenBank/DDBJ databases">
        <title>Thermoflavimicrobium daqus sp. nov., a thermophilic microbe isolated from Moutai-flavour Daqu.</title>
        <authorList>
            <person name="Wang X."/>
            <person name="Zhou H."/>
        </authorList>
    </citation>
    <scope>NUCLEOTIDE SEQUENCE [LARGE SCALE GENOMIC DNA]</scope>
    <source>
        <strain evidence="2 3">FBKL4.011</strain>
    </source>
</reference>
<dbReference type="AlphaFoldDB" id="A0A364K730"/>
<dbReference type="OrthoDB" id="2988624at2"/>
<evidence type="ECO:0000313" key="2">
    <source>
        <dbReference type="EMBL" id="RAL26104.1"/>
    </source>
</evidence>
<protein>
    <recommendedName>
        <fullName evidence="4">DUF3153 domain-containing protein</fullName>
    </recommendedName>
</protein>
<proteinExistence type="predicted"/>
<evidence type="ECO:0000313" key="3">
    <source>
        <dbReference type="Proteomes" id="UP000251213"/>
    </source>
</evidence>
<reference evidence="2 3" key="2">
    <citation type="submission" date="2018-06" db="EMBL/GenBank/DDBJ databases">
        <authorList>
            <person name="Zhirakovskaya E."/>
        </authorList>
    </citation>
    <scope>NUCLEOTIDE SEQUENCE [LARGE SCALE GENOMIC DNA]</scope>
    <source>
        <strain evidence="2 3">FBKL4.011</strain>
    </source>
</reference>
<dbReference type="Pfam" id="PF11353">
    <property type="entry name" value="DUF3153"/>
    <property type="match status" value="1"/>
</dbReference>